<evidence type="ECO:0000313" key="2">
    <source>
        <dbReference type="EMBL" id="MBP2319487.1"/>
    </source>
</evidence>
<sequence>MAEEHKTEAREHIDVHVNTRVDSGPDNHLWTVIGTLLACGALGMLGWAISESGYRELAATGLTMFAFQLISMMFKVGLIRIPDQATGNFKETSGFIKTAIREFYEWQARSPIWRLAALALAFTLGFLIVRWGISTALGIFSNVWIAGAAAAFLASLIVAPRLWGNITRNLKNVTSKKEA</sequence>
<comment type="caution">
    <text evidence="2">The sequence shown here is derived from an EMBL/GenBank/DDBJ whole genome shotgun (WGS) entry which is preliminary data.</text>
</comment>
<keyword evidence="1" id="KW-0472">Membrane</keyword>
<feature type="transmembrane region" description="Helical" evidence="1">
    <location>
        <begin position="29"/>
        <end position="49"/>
    </location>
</feature>
<feature type="transmembrane region" description="Helical" evidence="1">
    <location>
        <begin position="61"/>
        <end position="81"/>
    </location>
</feature>
<evidence type="ECO:0000256" key="1">
    <source>
        <dbReference type="SAM" id="Phobius"/>
    </source>
</evidence>
<keyword evidence="1" id="KW-1133">Transmembrane helix</keyword>
<feature type="transmembrane region" description="Helical" evidence="1">
    <location>
        <begin position="139"/>
        <end position="159"/>
    </location>
</feature>
<proteinExistence type="predicted"/>
<accession>A0ABS4T4X8</accession>
<evidence type="ECO:0000313" key="3">
    <source>
        <dbReference type="Proteomes" id="UP001519331"/>
    </source>
</evidence>
<feature type="transmembrane region" description="Helical" evidence="1">
    <location>
        <begin position="112"/>
        <end position="133"/>
    </location>
</feature>
<dbReference type="EMBL" id="JAGINX010000001">
    <property type="protein sequence ID" value="MBP2319487.1"/>
    <property type="molecule type" value="Genomic_DNA"/>
</dbReference>
<organism evidence="2 3">
    <name type="scientific">Nesterenkonia lacusekhoensis</name>
    <dbReference type="NCBI Taxonomy" id="150832"/>
    <lineage>
        <taxon>Bacteria</taxon>
        <taxon>Bacillati</taxon>
        <taxon>Actinomycetota</taxon>
        <taxon>Actinomycetes</taxon>
        <taxon>Micrococcales</taxon>
        <taxon>Micrococcaceae</taxon>
        <taxon>Nesterenkonia</taxon>
    </lineage>
</organism>
<gene>
    <name evidence="2" type="ORF">JOF45_002506</name>
</gene>
<name>A0ABS4T4X8_9MICC</name>
<dbReference type="Proteomes" id="UP001519331">
    <property type="component" value="Unassembled WGS sequence"/>
</dbReference>
<keyword evidence="1" id="KW-0812">Transmembrane</keyword>
<protein>
    <submittedName>
        <fullName evidence="2">Uncharacterized protein</fullName>
    </submittedName>
</protein>
<dbReference type="RefSeq" id="WP_210050909.1">
    <property type="nucleotide sequence ID" value="NZ_JAGINX010000001.1"/>
</dbReference>
<keyword evidence="3" id="KW-1185">Reference proteome</keyword>
<reference evidence="2 3" key="1">
    <citation type="submission" date="2021-03" db="EMBL/GenBank/DDBJ databases">
        <title>Sequencing the genomes of 1000 actinobacteria strains.</title>
        <authorList>
            <person name="Klenk H.-P."/>
        </authorList>
    </citation>
    <scope>NUCLEOTIDE SEQUENCE [LARGE SCALE GENOMIC DNA]</scope>
    <source>
        <strain evidence="2 3">DSM 12544</strain>
    </source>
</reference>